<reference evidence="1" key="1">
    <citation type="submission" date="2023-09" db="UniProtKB">
        <authorList>
            <consortium name="Ensembl"/>
        </authorList>
    </citation>
    <scope>IDENTIFICATION</scope>
</reference>
<proteinExistence type="predicted"/>
<dbReference type="Ensembl" id="ENSSPAT00000016526.1">
    <property type="protein sequence ID" value="ENSSPAP00000016266.1"/>
    <property type="gene ID" value="ENSSPAG00000012254.1"/>
</dbReference>
<protein>
    <submittedName>
        <fullName evidence="1">Uncharacterized protein</fullName>
    </submittedName>
</protein>
<accession>A0A3B5A7C1</accession>
<organism evidence="1">
    <name type="scientific">Stegastes partitus</name>
    <name type="common">bicolor damselfish</name>
    <dbReference type="NCBI Taxonomy" id="144197"/>
    <lineage>
        <taxon>Eukaryota</taxon>
        <taxon>Metazoa</taxon>
        <taxon>Chordata</taxon>
        <taxon>Craniata</taxon>
        <taxon>Vertebrata</taxon>
        <taxon>Euteleostomi</taxon>
        <taxon>Actinopterygii</taxon>
        <taxon>Neopterygii</taxon>
        <taxon>Teleostei</taxon>
        <taxon>Neoteleostei</taxon>
        <taxon>Acanthomorphata</taxon>
        <taxon>Ovalentaria</taxon>
        <taxon>Pomacentridae</taxon>
        <taxon>Stegastes</taxon>
    </lineage>
</organism>
<sequence>MDVLTAFGQSTFSFKVLLFLAFVSLLDSVSERERQESGGEEWGEDMWERVMTLHMGRQLNQVSSSMNEGENEGASA</sequence>
<name>A0A3B5A7C1_9TELE</name>
<evidence type="ECO:0000313" key="1">
    <source>
        <dbReference type="Ensembl" id="ENSSPAP00000016266.1"/>
    </source>
</evidence>
<dbReference type="AlphaFoldDB" id="A0A3B5A7C1"/>